<name>C4GIA7_9NEIS</name>
<evidence type="ECO:0000313" key="2">
    <source>
        <dbReference type="Proteomes" id="UP000003009"/>
    </source>
</evidence>
<reference evidence="1" key="1">
    <citation type="submission" date="2009-04" db="EMBL/GenBank/DDBJ databases">
        <authorList>
            <person name="Weinstock G."/>
            <person name="Sodergren E."/>
            <person name="Clifton S."/>
            <person name="Fulton L."/>
            <person name="Fulton B."/>
            <person name="Courtney L."/>
            <person name="Fronick C."/>
            <person name="Harrison M."/>
            <person name="Strong C."/>
            <person name="Farmer C."/>
            <person name="Delahaunty K."/>
            <person name="Markovic C."/>
            <person name="Hall O."/>
            <person name="Minx P."/>
            <person name="Tomlinson C."/>
            <person name="Mitreva M."/>
            <person name="Nelson J."/>
            <person name="Hou S."/>
            <person name="Wollam A."/>
            <person name="Pepin K.H."/>
            <person name="Johnson M."/>
            <person name="Bhonagiri V."/>
            <person name="Nash W.E."/>
            <person name="Warren W."/>
            <person name="Chinwalla A."/>
            <person name="Mardis E.R."/>
            <person name="Wilson R.K."/>
        </authorList>
    </citation>
    <scope>NUCLEOTIDE SEQUENCE [LARGE SCALE GENOMIC DNA]</scope>
    <source>
        <strain evidence="1">ATCC 51147</strain>
    </source>
</reference>
<evidence type="ECO:0000313" key="1">
    <source>
        <dbReference type="EMBL" id="EEP68695.1"/>
    </source>
</evidence>
<dbReference type="RefSeq" id="WP_003794113.1">
    <property type="nucleotide sequence ID" value="NZ_GG665871.1"/>
</dbReference>
<dbReference type="HOGENOM" id="CLU_092820_0_0_4"/>
<sequence>MSDYDFLWEMRDLGYSSEEIIEAAACGYAPYEAIYLEPYEAIYLDDDGNTQIIDNLFDDIKDWDTNVQVSYETIEDEETAYFKEQIFNSLIENAKEYYSLTGRYLQIWGELGELYAELEYGLKRHKDVNHEGSDGFINGKLVEVKTISPLKQHNQVVVKKKGSFEQLLIVRISKNFEFKAKLISRDKLNGTTGKFLKGKIK</sequence>
<proteinExistence type="predicted"/>
<keyword evidence="2" id="KW-1185">Reference proteome</keyword>
<accession>C4GIA7</accession>
<dbReference type="EMBL" id="ACJW02000002">
    <property type="protein sequence ID" value="EEP68695.1"/>
    <property type="molecule type" value="Genomic_DNA"/>
</dbReference>
<organism evidence="1 2">
    <name type="scientific">Kingella oralis ATCC 51147</name>
    <dbReference type="NCBI Taxonomy" id="629741"/>
    <lineage>
        <taxon>Bacteria</taxon>
        <taxon>Pseudomonadati</taxon>
        <taxon>Pseudomonadota</taxon>
        <taxon>Betaproteobacteria</taxon>
        <taxon>Neisseriales</taxon>
        <taxon>Neisseriaceae</taxon>
        <taxon>Kingella</taxon>
    </lineage>
</organism>
<dbReference type="GeneID" id="84907032"/>
<dbReference type="AlphaFoldDB" id="C4GIA7"/>
<comment type="caution">
    <text evidence="1">The sequence shown here is derived from an EMBL/GenBank/DDBJ whole genome shotgun (WGS) entry which is preliminary data.</text>
</comment>
<protein>
    <submittedName>
        <fullName evidence="1">Uncharacterized protein</fullName>
    </submittedName>
</protein>
<dbReference type="OrthoDB" id="3078657at2"/>
<gene>
    <name evidence="1" type="ORF">GCWU000324_00599</name>
</gene>
<dbReference type="STRING" id="629741.GCWU000324_00599"/>
<dbReference type="Proteomes" id="UP000003009">
    <property type="component" value="Unassembled WGS sequence"/>
</dbReference>